<evidence type="ECO:0000256" key="4">
    <source>
        <dbReference type="ARBA" id="ARBA00022827"/>
    </source>
</evidence>
<proteinExistence type="inferred from homology"/>
<gene>
    <name evidence="7" type="ORF">BS50DRAFT_648489</name>
</gene>
<keyword evidence="4" id="KW-0274">FAD</keyword>
<dbReference type="InterPro" id="IPR006076">
    <property type="entry name" value="FAD-dep_OxRdtase"/>
</dbReference>
<dbReference type="OrthoDB" id="2219495at2759"/>
<dbReference type="AlphaFoldDB" id="A0A2T2NCB5"/>
<feature type="non-terminal residue" evidence="7">
    <location>
        <position position="1"/>
    </location>
</feature>
<dbReference type="SUPFAM" id="SSF51905">
    <property type="entry name" value="FAD/NAD(P)-binding domain"/>
    <property type="match status" value="1"/>
</dbReference>
<sequence>SILIIGAGIFGATTALELRKTKSDSSVALVDRSPFPSSSTASSDMNKIVRADYQDIFYMKLALDAQQLWRSDQTYKPYYHESGMLYAENKGIARDFLRNYELINHKAAAEILTVEQARQQWCGVFRQANWTGINETYFNPHSVWGEGDGALRSVIQAALDHGATYGQASVSNLVFYEDESCKGVELEDDNGVHADHTIVATGAWTPWFLADSAPDRPSLHVGDRIITAGAIQCRAVYPYGEAQKLSEVPVIFNAQKHTEGESIPPTSDGRLKFNYEVSFTNKQFHKRSSKEISVPPRLPSQSIWSQDVPEGLKNEIRTVVHHTYGHWIRGLEIESYRMCWDAVTPNQDWIISPHPASPNLYLATGGSFHSWKSMPLLGKLVVQMLNGELPDEQAQRWAWDRAGNGGALPEFIPRRDLKDIPGYIEPAHNLP</sequence>
<dbReference type="PANTHER" id="PTHR10961:SF37">
    <property type="entry name" value="FAD DEPENDENT OXIDOREDUCTASE DOMAIN-CONTAINING PROTEIN"/>
    <property type="match status" value="1"/>
</dbReference>
<keyword evidence="5" id="KW-0560">Oxidoreductase</keyword>
<dbReference type="EMBL" id="KZ678140">
    <property type="protein sequence ID" value="PSN63082.1"/>
    <property type="molecule type" value="Genomic_DNA"/>
</dbReference>
<evidence type="ECO:0000256" key="3">
    <source>
        <dbReference type="ARBA" id="ARBA00022630"/>
    </source>
</evidence>
<accession>A0A2T2NCB5</accession>
<comment type="similarity">
    <text evidence="2">Belongs to the MSOX/MTOX family.</text>
</comment>
<dbReference type="Gene3D" id="3.30.9.10">
    <property type="entry name" value="D-Amino Acid Oxidase, subunit A, domain 2"/>
    <property type="match status" value="1"/>
</dbReference>
<comment type="cofactor">
    <cofactor evidence="1">
        <name>FAD</name>
        <dbReference type="ChEBI" id="CHEBI:57692"/>
    </cofactor>
</comment>
<dbReference type="GO" id="GO:0008115">
    <property type="term" value="F:sarcosine oxidase activity"/>
    <property type="evidence" value="ECO:0007669"/>
    <property type="project" value="TreeGrafter"/>
</dbReference>
<evidence type="ECO:0000256" key="1">
    <source>
        <dbReference type="ARBA" id="ARBA00001974"/>
    </source>
</evidence>
<dbReference type="Pfam" id="PF01266">
    <property type="entry name" value="DAO"/>
    <property type="match status" value="1"/>
</dbReference>
<organism evidence="7 8">
    <name type="scientific">Corynespora cassiicola Philippines</name>
    <dbReference type="NCBI Taxonomy" id="1448308"/>
    <lineage>
        <taxon>Eukaryota</taxon>
        <taxon>Fungi</taxon>
        <taxon>Dikarya</taxon>
        <taxon>Ascomycota</taxon>
        <taxon>Pezizomycotina</taxon>
        <taxon>Dothideomycetes</taxon>
        <taxon>Pleosporomycetidae</taxon>
        <taxon>Pleosporales</taxon>
        <taxon>Corynesporascaceae</taxon>
        <taxon>Corynespora</taxon>
    </lineage>
</organism>
<evidence type="ECO:0000256" key="2">
    <source>
        <dbReference type="ARBA" id="ARBA00010989"/>
    </source>
</evidence>
<dbReference type="STRING" id="1448308.A0A2T2NCB5"/>
<dbReference type="GO" id="GO:0051698">
    <property type="term" value="F:saccharopine oxidase activity"/>
    <property type="evidence" value="ECO:0007669"/>
    <property type="project" value="TreeGrafter"/>
</dbReference>
<feature type="domain" description="FAD dependent oxidoreductase" evidence="6">
    <location>
        <begin position="2"/>
        <end position="384"/>
    </location>
</feature>
<dbReference type="PANTHER" id="PTHR10961">
    <property type="entry name" value="PEROXISOMAL SARCOSINE OXIDASE"/>
    <property type="match status" value="1"/>
</dbReference>
<dbReference type="Proteomes" id="UP000240883">
    <property type="component" value="Unassembled WGS sequence"/>
</dbReference>
<protein>
    <submittedName>
        <fullName evidence="7">Sarcosine oxidase</fullName>
    </submittedName>
</protein>
<reference evidence="7 8" key="1">
    <citation type="journal article" date="2018" name="Front. Microbiol.">
        <title>Genome-Wide Analysis of Corynespora cassiicola Leaf Fall Disease Putative Effectors.</title>
        <authorList>
            <person name="Lopez D."/>
            <person name="Ribeiro S."/>
            <person name="Label P."/>
            <person name="Fumanal B."/>
            <person name="Venisse J.S."/>
            <person name="Kohler A."/>
            <person name="de Oliveira R.R."/>
            <person name="Labutti K."/>
            <person name="Lipzen A."/>
            <person name="Lail K."/>
            <person name="Bauer D."/>
            <person name="Ohm R.A."/>
            <person name="Barry K.W."/>
            <person name="Spatafora J."/>
            <person name="Grigoriev I.V."/>
            <person name="Martin F.M."/>
            <person name="Pujade-Renaud V."/>
        </authorList>
    </citation>
    <scope>NUCLEOTIDE SEQUENCE [LARGE SCALE GENOMIC DNA]</scope>
    <source>
        <strain evidence="7 8">Philippines</strain>
    </source>
</reference>
<keyword evidence="8" id="KW-1185">Reference proteome</keyword>
<dbReference type="InterPro" id="IPR045170">
    <property type="entry name" value="MTOX"/>
</dbReference>
<dbReference type="InterPro" id="IPR036188">
    <property type="entry name" value="FAD/NAD-bd_sf"/>
</dbReference>
<evidence type="ECO:0000313" key="7">
    <source>
        <dbReference type="EMBL" id="PSN63082.1"/>
    </source>
</evidence>
<name>A0A2T2NCB5_CORCC</name>
<keyword evidence="3" id="KW-0285">Flavoprotein</keyword>
<evidence type="ECO:0000259" key="6">
    <source>
        <dbReference type="Pfam" id="PF01266"/>
    </source>
</evidence>
<evidence type="ECO:0000313" key="8">
    <source>
        <dbReference type="Proteomes" id="UP000240883"/>
    </source>
</evidence>
<dbReference type="Gene3D" id="3.50.50.60">
    <property type="entry name" value="FAD/NAD(P)-binding domain"/>
    <property type="match status" value="1"/>
</dbReference>
<evidence type="ECO:0000256" key="5">
    <source>
        <dbReference type="ARBA" id="ARBA00023002"/>
    </source>
</evidence>
<dbReference type="GO" id="GO:0050660">
    <property type="term" value="F:flavin adenine dinucleotide binding"/>
    <property type="evidence" value="ECO:0007669"/>
    <property type="project" value="InterPro"/>
</dbReference>